<feature type="compositionally biased region" description="Basic and acidic residues" evidence="4">
    <location>
        <begin position="1229"/>
        <end position="1268"/>
    </location>
</feature>
<dbReference type="Pfam" id="PF02373">
    <property type="entry name" value="JmjC"/>
    <property type="match status" value="1"/>
</dbReference>
<feature type="compositionally biased region" description="Polar residues" evidence="4">
    <location>
        <begin position="9"/>
        <end position="30"/>
    </location>
</feature>
<feature type="compositionally biased region" description="Basic and acidic residues" evidence="4">
    <location>
        <begin position="367"/>
        <end position="380"/>
    </location>
</feature>
<dbReference type="GO" id="GO:0000785">
    <property type="term" value="C:chromatin"/>
    <property type="evidence" value="ECO:0007669"/>
    <property type="project" value="TreeGrafter"/>
</dbReference>
<feature type="compositionally biased region" description="Acidic residues" evidence="4">
    <location>
        <begin position="1519"/>
        <end position="1530"/>
    </location>
</feature>
<dbReference type="GO" id="GO:0046872">
    <property type="term" value="F:metal ion binding"/>
    <property type="evidence" value="ECO:0007669"/>
    <property type="project" value="UniProtKB-KW"/>
</dbReference>
<name>A0AAX4KXB4_9TREE</name>
<dbReference type="Proteomes" id="UP001358614">
    <property type="component" value="Chromosome 3"/>
</dbReference>
<dbReference type="InterPro" id="IPR045109">
    <property type="entry name" value="LSDs-like"/>
</dbReference>
<feature type="compositionally biased region" description="Basic and acidic residues" evidence="4">
    <location>
        <begin position="1323"/>
        <end position="1337"/>
    </location>
</feature>
<dbReference type="KEGG" id="ker:91107399"/>
<dbReference type="PROSITE" id="PS51184">
    <property type="entry name" value="JMJC"/>
    <property type="match status" value="1"/>
</dbReference>
<evidence type="ECO:0000313" key="6">
    <source>
        <dbReference type="EMBL" id="WWD10462.1"/>
    </source>
</evidence>
<evidence type="ECO:0000256" key="1">
    <source>
        <dbReference type="ARBA" id="ARBA00004123"/>
    </source>
</evidence>
<feature type="compositionally biased region" description="Polar residues" evidence="4">
    <location>
        <begin position="233"/>
        <end position="243"/>
    </location>
</feature>
<evidence type="ECO:0000259" key="5">
    <source>
        <dbReference type="PROSITE" id="PS51184"/>
    </source>
</evidence>
<dbReference type="SUPFAM" id="SSF51197">
    <property type="entry name" value="Clavaminate synthase-like"/>
    <property type="match status" value="1"/>
</dbReference>
<feature type="compositionally biased region" description="Acidic residues" evidence="4">
    <location>
        <begin position="343"/>
        <end position="366"/>
    </location>
</feature>
<feature type="region of interest" description="Disordered" evidence="4">
    <location>
        <begin position="1202"/>
        <end position="1268"/>
    </location>
</feature>
<feature type="domain" description="JmjC" evidence="5">
    <location>
        <begin position="883"/>
        <end position="1121"/>
    </location>
</feature>
<feature type="compositionally biased region" description="Polar residues" evidence="4">
    <location>
        <begin position="264"/>
        <end position="280"/>
    </location>
</feature>
<feature type="compositionally biased region" description="Polar residues" evidence="4">
    <location>
        <begin position="986"/>
        <end position="995"/>
    </location>
</feature>
<feature type="region of interest" description="Disordered" evidence="4">
    <location>
        <begin position="1"/>
        <end position="434"/>
    </location>
</feature>
<dbReference type="PANTHER" id="PTHR12549:SF38">
    <property type="entry name" value="JMJC DOMAIN-CONTAINING HISTONE DEMETHYLASE 2, ISOFORM A"/>
    <property type="match status" value="1"/>
</dbReference>
<dbReference type="GO" id="GO:0006357">
    <property type="term" value="P:regulation of transcription by RNA polymerase II"/>
    <property type="evidence" value="ECO:0007669"/>
    <property type="project" value="TreeGrafter"/>
</dbReference>
<feature type="compositionally biased region" description="Low complexity" evidence="4">
    <location>
        <begin position="1213"/>
        <end position="1223"/>
    </location>
</feature>
<sequence length="1580" mass="176937">MSEEPHTLAQATGGTVPAGTNNDNATSTVPSEVIPDSETTKDGKEKDQGPEVTITETSTDADMDLAPLPTEFDPNAPAPTLPEPTAEDPSTSNPFGVTEVQEEDELNSIENHGEGEQEQNENGQREEEDEGKMMEYITSLQHFGAPDEEEEEEEEVEQIEIRDNEQTPKDGVEESKDEPADKSQEPQEQQEQMKDSGGDDTVITTKDIEMTSRQSSPLTPINDIPELPADLNLSPSAPNTSAPLPSEHPLPTSRSRSRTKEIPNPTNLSEAEAGDNSNSIPHAESSSSAAARKRSSASITPVPSRLPITATSKNKMPVKRKLPDRPRAKTTGKIKGKGREEEMIVNDDEDEEEQEDDLNSIEDPDEARDSMMIDRDKEGQDEVNTDEEGRRNKRVKVNGRLIKANGSGSGKKKCSADSESTPKAPDKATEKIAPRAKGMSDAMIKKLLKGTTKEVQLASCQRPRYGKWGKCTQCIAKLGGDSCRFRDFRTFPIDPETTDIIGPGYFESTEWKEDMTPLPTEFNRDFEEETIVTMEKTVAPMLLPLITAESRHVFGQKSIKRGMDAAKHRSVCDFCSSTIFGGWFFCKTCGRDYCLQCERYFPDSLETIMDSPWPMPDAARPRLLRCQQVGEKQQSRRPAMHYRSKLQAVSRFSEEELKDHWLKLSSFVLEDEKESLDGKLGLMGLKKDDQDVKRILTLMDQEGEGKEVKDSNEPLPLPNDEIDLEIGLSDGDGLEEIKDIFEYTKVTNPTAEPIPDPAELRDQSREFIFLKDQDLTNDVFDKIWSKGEPIVVDGVDRKLNLGWGPDDFIERFGDEACYVVNCQTNVPRPTTVGKFFEKFKDSEGRNKDILKLKDWPATDDFKNTHPELYNDFCDALPVPDYTRREGVLNLYSHFPPGPTRPDIGPKMYNAFEAKETTGGFGSTRLHMDVADAVNLLLYASPRSKPKPKAKSKTSPTSSDDQSIGVVDGKEPSEDQEKSMENPAPQPVQQDENANPDSEKELAPEPESDVDPQPGCAVWDLFRAEDADLIRDFLSEKFGNTHIFTDPIHSQLFYLNSDLRKELYETRGVRGWRIYQYPGQAVFIPAGCAHQVCNLADCIKIALDFVSPHNVKRCQQLTQDFRKENFAKAWKEDVLQLYNVLWYAWLSCIETRKRRQREIEEAALAQKAREAHLASLRKGQHESWDGGHMTRIGSPLSSAWNVSSVRDEPHLDSRSPSLSRGGSPTIARVMGEDDAPRQKEGGAEKEVDKEGEDGGERKKSKEQKQAQEKLAKELFEITIKKEPPSSSETFLGSNTLWSGKKGVVSITKSITGTNTGSGMKLPSLKKENKDGVESEDVKPTLSARQQALLDKQKEQERLKVERRLKNPPRALKTSTLIKLGAKRLDDVLEMAQREMFGENLGSEGIDGMGDIWPNPNPAPPPAQVVAEDIQIHDDGQQMVLDGTQHQEMDMGVDMDVDVDIRDSLRSLHDVLRDQERAQAEEQQQQSEERQDADVDVGVDVDVVNFFNHNHNHDHGQQPQIEEEEEEEEVEQIEYKGEESVGMDNEESERDREELAANLRLVGQIDMDMADVGGEQGEFTLE</sequence>
<evidence type="ECO:0000256" key="4">
    <source>
        <dbReference type="SAM" id="MobiDB-lite"/>
    </source>
</evidence>
<feature type="region of interest" description="Disordered" evidence="4">
    <location>
        <begin position="1510"/>
        <end position="1550"/>
    </location>
</feature>
<feature type="compositionally biased region" description="Basic and acidic residues" evidence="4">
    <location>
        <begin position="1349"/>
        <end position="1363"/>
    </location>
</feature>
<feature type="region of interest" description="Disordered" evidence="4">
    <location>
        <begin position="940"/>
        <end position="1014"/>
    </location>
</feature>
<dbReference type="InterPro" id="IPR003347">
    <property type="entry name" value="JmjC_dom"/>
</dbReference>
<evidence type="ECO:0000256" key="3">
    <source>
        <dbReference type="ARBA" id="ARBA00023242"/>
    </source>
</evidence>
<proteinExistence type="predicted"/>
<accession>A0AAX4KXB4</accession>
<feature type="region of interest" description="Disordered" evidence="4">
    <location>
        <begin position="1308"/>
        <end position="1366"/>
    </location>
</feature>
<dbReference type="PANTHER" id="PTHR12549">
    <property type="entry name" value="JMJC DOMAIN-CONTAINING HISTONE DEMETHYLATION PROTEIN"/>
    <property type="match status" value="1"/>
</dbReference>
<protein>
    <recommendedName>
        <fullName evidence="5">JmjC domain-containing protein</fullName>
    </recommendedName>
</protein>
<organism evidence="6 7">
    <name type="scientific">Kwoniella europaea PYCC6329</name>
    <dbReference type="NCBI Taxonomy" id="1423913"/>
    <lineage>
        <taxon>Eukaryota</taxon>
        <taxon>Fungi</taxon>
        <taxon>Dikarya</taxon>
        <taxon>Basidiomycota</taxon>
        <taxon>Agaricomycotina</taxon>
        <taxon>Tremellomycetes</taxon>
        <taxon>Tremellales</taxon>
        <taxon>Cryptococcaceae</taxon>
        <taxon>Kwoniella</taxon>
    </lineage>
</organism>
<reference evidence="6 7" key="1">
    <citation type="submission" date="2024-01" db="EMBL/GenBank/DDBJ databases">
        <title>Comparative genomics of Cryptococcus and Kwoniella reveals pathogenesis evolution and contrasting modes of karyotype evolution via chromosome fusion or intercentromeric recombination.</title>
        <authorList>
            <person name="Coelho M.A."/>
            <person name="David-Palma M."/>
            <person name="Shea T."/>
            <person name="Bowers K."/>
            <person name="McGinley-Smith S."/>
            <person name="Mohammad A.W."/>
            <person name="Gnirke A."/>
            <person name="Yurkov A.M."/>
            <person name="Nowrousian M."/>
            <person name="Sun S."/>
            <person name="Cuomo C.A."/>
            <person name="Heitman J."/>
        </authorList>
    </citation>
    <scope>NUCLEOTIDE SEQUENCE [LARGE SCALE GENOMIC DNA]</scope>
    <source>
        <strain evidence="6 7">PYCC6329</strain>
    </source>
</reference>
<dbReference type="GO" id="GO:0031490">
    <property type="term" value="F:chromatin DNA binding"/>
    <property type="evidence" value="ECO:0007669"/>
    <property type="project" value="TreeGrafter"/>
</dbReference>
<comment type="subcellular location">
    <subcellularLocation>
        <location evidence="1">Nucleus</location>
    </subcellularLocation>
</comment>
<dbReference type="RefSeq" id="XP_066088429.1">
    <property type="nucleotide sequence ID" value="XM_066232332.1"/>
</dbReference>
<feature type="compositionally biased region" description="Basic and acidic residues" evidence="4">
    <location>
        <begin position="38"/>
        <end position="49"/>
    </location>
</feature>
<dbReference type="GO" id="GO:0000118">
    <property type="term" value="C:histone deacetylase complex"/>
    <property type="evidence" value="ECO:0007669"/>
    <property type="project" value="TreeGrafter"/>
</dbReference>
<gene>
    <name evidence="6" type="ORF">V865_008598</name>
</gene>
<keyword evidence="2" id="KW-0479">Metal-binding</keyword>
<evidence type="ECO:0000256" key="2">
    <source>
        <dbReference type="ARBA" id="ARBA00022723"/>
    </source>
</evidence>
<dbReference type="Gene3D" id="2.60.120.650">
    <property type="entry name" value="Cupin"/>
    <property type="match status" value="1"/>
</dbReference>
<keyword evidence="3" id="KW-0539">Nucleus</keyword>
<dbReference type="SMART" id="SM00558">
    <property type="entry name" value="JmjC"/>
    <property type="match status" value="1"/>
</dbReference>
<dbReference type="GO" id="GO:0032454">
    <property type="term" value="F:histone H3K9 demethylase activity"/>
    <property type="evidence" value="ECO:0007669"/>
    <property type="project" value="InterPro"/>
</dbReference>
<feature type="compositionally biased region" description="Acidic residues" evidence="4">
    <location>
        <begin position="146"/>
        <end position="158"/>
    </location>
</feature>
<dbReference type="EMBL" id="CP144091">
    <property type="protein sequence ID" value="WWD10462.1"/>
    <property type="molecule type" value="Genomic_DNA"/>
</dbReference>
<feature type="compositionally biased region" description="Basic and acidic residues" evidence="4">
    <location>
        <begin position="967"/>
        <end position="979"/>
    </location>
</feature>
<feature type="compositionally biased region" description="Basic and acidic residues" evidence="4">
    <location>
        <begin position="424"/>
        <end position="433"/>
    </location>
</feature>
<feature type="compositionally biased region" description="Basic and acidic residues" evidence="4">
    <location>
        <begin position="159"/>
        <end position="197"/>
    </location>
</feature>
<keyword evidence="7" id="KW-1185">Reference proteome</keyword>
<dbReference type="GeneID" id="91107399"/>
<evidence type="ECO:0000313" key="7">
    <source>
        <dbReference type="Proteomes" id="UP001358614"/>
    </source>
</evidence>
<dbReference type="GO" id="GO:0003712">
    <property type="term" value="F:transcription coregulator activity"/>
    <property type="evidence" value="ECO:0007669"/>
    <property type="project" value="TreeGrafter"/>
</dbReference>